<dbReference type="InterPro" id="IPR052374">
    <property type="entry name" value="SERAC1"/>
</dbReference>
<feature type="compositionally biased region" description="Polar residues" evidence="5">
    <location>
        <begin position="284"/>
        <end position="306"/>
    </location>
</feature>
<dbReference type="PANTHER" id="PTHR48182:SF2">
    <property type="entry name" value="PROTEIN SERAC1"/>
    <property type="match status" value="1"/>
</dbReference>
<keyword evidence="3" id="KW-0256">Endoplasmic reticulum</keyword>
<feature type="region of interest" description="Disordered" evidence="5">
    <location>
        <begin position="281"/>
        <end position="316"/>
    </location>
</feature>
<evidence type="ECO:0000313" key="7">
    <source>
        <dbReference type="Proteomes" id="UP000748752"/>
    </source>
</evidence>
<sequence>MPVLKLPDHRLGLLPINGCDNPDRTLDLVLVHGLGGDAFTTWMADPEQPETFWPNWLATDRPRLGIWTLGYAADASGWKAESMALADRGSQVLDQLASDGLGERPLVFVTHSLGGIVAKQVLRHAGSYGVARWRRIAEQIRGIAFIATPHSGANLASFAQFASAVFRTNEQVKELAAHDPRLRELHGWFRAFYSEQDLICRTWCERREVRPNIPLLGVKLTKGLLVVDATSAEPSLPGEVAVPLDEDHISICKPGSRDAQLYKSLVRWVDECVVAGASRDADSVPSTSVSDSKQSGSQDSEDNTISAEAVDEPDASAAPHRLALARWREKLAFLLEQEALAADPSQRFQLKRQIEDCRTKLRELGDSQ</sequence>
<keyword evidence="4" id="KW-0472">Membrane</keyword>
<dbReference type="Proteomes" id="UP000748752">
    <property type="component" value="Unassembled WGS sequence"/>
</dbReference>
<evidence type="ECO:0000256" key="1">
    <source>
        <dbReference type="ARBA" id="ARBA00004240"/>
    </source>
</evidence>
<dbReference type="SUPFAM" id="SSF53474">
    <property type="entry name" value="alpha/beta-Hydrolases"/>
    <property type="match status" value="1"/>
</dbReference>
<gene>
    <name evidence="6" type="ORF">CKO31_22435</name>
</gene>
<comment type="subcellular location">
    <subcellularLocation>
        <location evidence="1">Endoplasmic reticulum</location>
    </subcellularLocation>
    <subcellularLocation>
        <location evidence="2">Membrane</location>
    </subcellularLocation>
</comment>
<dbReference type="PANTHER" id="PTHR48182">
    <property type="entry name" value="PROTEIN SERAC1"/>
    <property type="match status" value="1"/>
</dbReference>
<accession>A0ABS1CNG5</accession>
<protein>
    <recommendedName>
        <fullName evidence="8">DUF676 domain-containing protein</fullName>
    </recommendedName>
</protein>
<organism evidence="6 7">
    <name type="scientific">Thiohalocapsa halophila</name>
    <dbReference type="NCBI Taxonomy" id="69359"/>
    <lineage>
        <taxon>Bacteria</taxon>
        <taxon>Pseudomonadati</taxon>
        <taxon>Pseudomonadota</taxon>
        <taxon>Gammaproteobacteria</taxon>
        <taxon>Chromatiales</taxon>
        <taxon>Chromatiaceae</taxon>
        <taxon>Thiohalocapsa</taxon>
    </lineage>
</organism>
<reference evidence="6 7" key="1">
    <citation type="journal article" date="2020" name="Microorganisms">
        <title>Osmotic Adaptation and Compatible Solute Biosynthesis of Phototrophic Bacteria as Revealed from Genome Analyses.</title>
        <authorList>
            <person name="Imhoff J.F."/>
            <person name="Rahn T."/>
            <person name="Kunzel S."/>
            <person name="Keller A."/>
            <person name="Neulinger S.C."/>
        </authorList>
    </citation>
    <scope>NUCLEOTIDE SEQUENCE [LARGE SCALE GENOMIC DNA]</scope>
    <source>
        <strain evidence="6 7">DSM 6210</strain>
    </source>
</reference>
<evidence type="ECO:0000313" key="6">
    <source>
        <dbReference type="EMBL" id="MBK1633456.1"/>
    </source>
</evidence>
<evidence type="ECO:0000256" key="2">
    <source>
        <dbReference type="ARBA" id="ARBA00004370"/>
    </source>
</evidence>
<evidence type="ECO:0008006" key="8">
    <source>
        <dbReference type="Google" id="ProtNLM"/>
    </source>
</evidence>
<keyword evidence="7" id="KW-1185">Reference proteome</keyword>
<evidence type="ECO:0000256" key="4">
    <source>
        <dbReference type="ARBA" id="ARBA00023136"/>
    </source>
</evidence>
<proteinExistence type="predicted"/>
<dbReference type="EMBL" id="NRRV01000087">
    <property type="protein sequence ID" value="MBK1633456.1"/>
    <property type="molecule type" value="Genomic_DNA"/>
</dbReference>
<dbReference type="InterPro" id="IPR029058">
    <property type="entry name" value="AB_hydrolase_fold"/>
</dbReference>
<evidence type="ECO:0000256" key="5">
    <source>
        <dbReference type="SAM" id="MobiDB-lite"/>
    </source>
</evidence>
<name>A0ABS1CNG5_9GAMM</name>
<dbReference type="Gene3D" id="3.40.50.1820">
    <property type="entry name" value="alpha/beta hydrolase"/>
    <property type="match status" value="1"/>
</dbReference>
<dbReference type="RefSeq" id="WP_200242009.1">
    <property type="nucleotide sequence ID" value="NZ_NRRV01000087.1"/>
</dbReference>
<evidence type="ECO:0000256" key="3">
    <source>
        <dbReference type="ARBA" id="ARBA00022824"/>
    </source>
</evidence>
<comment type="caution">
    <text evidence="6">The sequence shown here is derived from an EMBL/GenBank/DDBJ whole genome shotgun (WGS) entry which is preliminary data.</text>
</comment>